<accession>Q0D5N6</accession>
<dbReference type="AlphaFoldDB" id="Q0D5N6"/>
<evidence type="ECO:0000313" key="2">
    <source>
        <dbReference type="Proteomes" id="UP000000763"/>
    </source>
</evidence>
<sequence length="109" mass="12503">MSVAEEQEKGPLMNMKKPLAVDHTELAMDPWCTRRCFFLDNDKNWGQSTHKLTNRDSTAIQFGQGHALCFISMEGHKLDLDFKPVVSKKEMESFCQAHRSTKITSQLFP</sequence>
<dbReference type="KEGG" id="dosa:Os07g0546500"/>
<gene>
    <name evidence="1" type="ordered locus">Os07g0546500</name>
</gene>
<name>Q0D5N6_ORYSJ</name>
<proteinExistence type="predicted"/>
<reference evidence="1 2" key="1">
    <citation type="journal article" date="2005" name="Nature">
        <title>The map-based sequence of the rice genome.</title>
        <authorList>
            <consortium name="International rice genome sequencing project (IRGSP)"/>
            <person name="Matsumoto T."/>
            <person name="Wu J."/>
            <person name="Kanamori H."/>
            <person name="Katayose Y."/>
            <person name="Fujisawa M."/>
            <person name="Namiki N."/>
            <person name="Mizuno H."/>
            <person name="Yamamoto K."/>
            <person name="Antonio B.A."/>
            <person name="Baba T."/>
            <person name="Sakata K."/>
            <person name="Nagamura Y."/>
            <person name="Aoki H."/>
            <person name="Arikawa K."/>
            <person name="Arita K."/>
            <person name="Bito T."/>
            <person name="Chiden Y."/>
            <person name="Fujitsuka N."/>
            <person name="Fukunaka R."/>
            <person name="Hamada M."/>
            <person name="Harada C."/>
            <person name="Hayashi A."/>
            <person name="Hijishita S."/>
            <person name="Honda M."/>
            <person name="Hosokawa S."/>
            <person name="Ichikawa Y."/>
            <person name="Idonuma A."/>
            <person name="Iijima M."/>
            <person name="Ikeda M."/>
            <person name="Ikeno M."/>
            <person name="Ito K."/>
            <person name="Ito S."/>
            <person name="Ito T."/>
            <person name="Ito Y."/>
            <person name="Ito Y."/>
            <person name="Iwabuchi A."/>
            <person name="Kamiya K."/>
            <person name="Karasawa W."/>
            <person name="Kurita K."/>
            <person name="Katagiri S."/>
            <person name="Kikuta A."/>
            <person name="Kobayashi H."/>
            <person name="Kobayashi N."/>
            <person name="Machita K."/>
            <person name="Maehara T."/>
            <person name="Masukawa M."/>
            <person name="Mizubayashi T."/>
            <person name="Mukai Y."/>
            <person name="Nagasaki H."/>
            <person name="Nagata Y."/>
            <person name="Naito S."/>
            <person name="Nakashima M."/>
            <person name="Nakama Y."/>
            <person name="Nakamichi Y."/>
            <person name="Nakamura M."/>
            <person name="Meguro A."/>
            <person name="Negishi M."/>
            <person name="Ohta I."/>
            <person name="Ohta T."/>
            <person name="Okamoto M."/>
            <person name="Ono N."/>
            <person name="Saji S."/>
            <person name="Sakaguchi M."/>
            <person name="Sakai K."/>
            <person name="Shibata M."/>
            <person name="Shimokawa T."/>
            <person name="Song J."/>
            <person name="Takazaki Y."/>
            <person name="Terasawa K."/>
            <person name="Tsugane M."/>
            <person name="Tsuji K."/>
            <person name="Ueda S."/>
            <person name="Waki K."/>
            <person name="Yamagata H."/>
            <person name="Yamamoto M."/>
            <person name="Yamamoto S."/>
            <person name="Yamane H."/>
            <person name="Yoshiki S."/>
            <person name="Yoshihara R."/>
            <person name="Yukawa K."/>
            <person name="Zhong H."/>
            <person name="Yano M."/>
            <person name="Yuan Q."/>
            <person name="Ouyang S."/>
            <person name="Liu J."/>
            <person name="Jones K.M."/>
            <person name="Gansberger K."/>
            <person name="Moffat K."/>
            <person name="Hill J."/>
            <person name="Bera J."/>
            <person name="Fadrosh D."/>
            <person name="Jin S."/>
            <person name="Johri S."/>
            <person name="Kim M."/>
            <person name="Overton L."/>
            <person name="Reardon M."/>
            <person name="Tsitrin T."/>
            <person name="Vuong H."/>
            <person name="Weaver B."/>
            <person name="Ciecko A."/>
            <person name="Tallon L."/>
            <person name="Jackson J."/>
            <person name="Pai G."/>
            <person name="Aken S.V."/>
            <person name="Utterback T."/>
            <person name="Reidmuller S."/>
            <person name="Feldblyum T."/>
            <person name="Hsiao J."/>
            <person name="Zismann V."/>
            <person name="Iobst S."/>
            <person name="de Vazeille A.R."/>
            <person name="Buell C.R."/>
            <person name="Ying K."/>
            <person name="Li Y."/>
            <person name="Lu T."/>
            <person name="Huang Y."/>
            <person name="Zhao Q."/>
            <person name="Feng Q."/>
            <person name="Zhang L."/>
            <person name="Zhu J."/>
            <person name="Weng Q."/>
            <person name="Mu J."/>
            <person name="Lu Y."/>
            <person name="Fan D."/>
            <person name="Liu Y."/>
            <person name="Guan J."/>
            <person name="Zhang Y."/>
            <person name="Yu S."/>
            <person name="Liu X."/>
            <person name="Zhang Y."/>
            <person name="Hong G."/>
            <person name="Han B."/>
            <person name="Choisne N."/>
            <person name="Demange N."/>
            <person name="Orjeda G."/>
            <person name="Samain S."/>
            <person name="Cattolico L."/>
            <person name="Pelletier E."/>
            <person name="Couloux A."/>
            <person name="Segurens B."/>
            <person name="Wincker P."/>
            <person name="D'Hont A."/>
            <person name="Scarpelli C."/>
            <person name="Weissenbach J."/>
            <person name="Salanoubat M."/>
            <person name="Quetier F."/>
            <person name="Yu Y."/>
            <person name="Kim H.R."/>
            <person name="Rambo T."/>
            <person name="Currie J."/>
            <person name="Collura K."/>
            <person name="Luo M."/>
            <person name="Yang T."/>
            <person name="Ammiraju J.S.S."/>
            <person name="Engler F."/>
            <person name="Soderlund C."/>
            <person name="Wing R.A."/>
            <person name="Palmer L.E."/>
            <person name="de la Bastide M."/>
            <person name="Spiegel L."/>
            <person name="Nascimento L."/>
            <person name="Zutavern T."/>
            <person name="O'Shaughnessy A."/>
            <person name="Dike S."/>
            <person name="Dedhia N."/>
            <person name="Preston R."/>
            <person name="Balija V."/>
            <person name="McCombie W.R."/>
            <person name="Chow T."/>
            <person name="Chen H."/>
            <person name="Chung M."/>
            <person name="Chen C."/>
            <person name="Shaw J."/>
            <person name="Wu H."/>
            <person name="Hsiao K."/>
            <person name="Chao Y."/>
            <person name="Chu M."/>
            <person name="Cheng C."/>
            <person name="Hour A."/>
            <person name="Lee P."/>
            <person name="Lin S."/>
            <person name="Lin Y."/>
            <person name="Liou J."/>
            <person name="Liu S."/>
            <person name="Hsing Y."/>
            <person name="Raghuvanshi S."/>
            <person name="Mohanty A."/>
            <person name="Bharti A.K."/>
            <person name="Gaur A."/>
            <person name="Gupta V."/>
            <person name="Kumar D."/>
            <person name="Ravi V."/>
            <person name="Vij S."/>
            <person name="Kapur A."/>
            <person name="Khurana P."/>
            <person name="Khurana P."/>
            <person name="Khurana J.P."/>
            <person name="Tyagi A.K."/>
            <person name="Gaikwad K."/>
            <person name="Singh A."/>
            <person name="Dalal V."/>
            <person name="Srivastava S."/>
            <person name="Dixit A."/>
            <person name="Pal A.K."/>
            <person name="Ghazi I.A."/>
            <person name="Yadav M."/>
            <person name="Pandit A."/>
            <person name="Bhargava A."/>
            <person name="Sureshbabu K."/>
            <person name="Batra K."/>
            <person name="Sharma T.R."/>
            <person name="Mohapatra T."/>
            <person name="Singh N.K."/>
            <person name="Messing J."/>
            <person name="Nelson A.B."/>
            <person name="Fuks G."/>
            <person name="Kavchok S."/>
            <person name="Keizer G."/>
            <person name="Linton E."/>
            <person name="Llaca V."/>
            <person name="Song R."/>
            <person name="Tanyolac B."/>
            <person name="Young S."/>
            <person name="Ho-Il K."/>
            <person name="Hahn J.H."/>
            <person name="Sangsakoo G."/>
            <person name="Vanavichit A."/>
            <person name="de Mattos Luiz.A.T."/>
            <person name="Zimmer P.D."/>
            <person name="Malone G."/>
            <person name="Dellagostin O."/>
            <person name="de Oliveira A.C."/>
            <person name="Bevan M."/>
            <person name="Bancroft I."/>
            <person name="Minx P."/>
            <person name="Cordum H."/>
            <person name="Wilson R."/>
            <person name="Cheng Z."/>
            <person name="Jin W."/>
            <person name="Jiang J."/>
            <person name="Leong S.A."/>
            <person name="Iwama H."/>
            <person name="Gojobori T."/>
            <person name="Itoh T."/>
            <person name="Niimura Y."/>
            <person name="Fujii Y."/>
            <person name="Habara T."/>
            <person name="Sakai H."/>
            <person name="Sato Y."/>
            <person name="Wilson G."/>
            <person name="Kumar K."/>
            <person name="McCouch S."/>
            <person name="Juretic N."/>
            <person name="Hoen D."/>
            <person name="Wright S."/>
            <person name="Bruskiewich R."/>
            <person name="Bureau T."/>
            <person name="Miyao A."/>
            <person name="Hirochika H."/>
            <person name="Nishikawa T."/>
            <person name="Kadowaki K."/>
            <person name="Sugiura M."/>
            <person name="Burr B."/>
            <person name="Sasaki T."/>
        </authorList>
    </citation>
    <scope>NUCLEOTIDE SEQUENCE [LARGE SCALE GENOMIC DNA]</scope>
    <source>
        <strain evidence="2">cv. Nipponbare</strain>
    </source>
</reference>
<organism evidence="1 2">
    <name type="scientific">Oryza sativa subsp. japonica</name>
    <name type="common">Rice</name>
    <dbReference type="NCBI Taxonomy" id="39947"/>
    <lineage>
        <taxon>Eukaryota</taxon>
        <taxon>Viridiplantae</taxon>
        <taxon>Streptophyta</taxon>
        <taxon>Embryophyta</taxon>
        <taxon>Tracheophyta</taxon>
        <taxon>Spermatophyta</taxon>
        <taxon>Magnoliopsida</taxon>
        <taxon>Liliopsida</taxon>
        <taxon>Poales</taxon>
        <taxon>Poaceae</taxon>
        <taxon>BOP clade</taxon>
        <taxon>Oryzoideae</taxon>
        <taxon>Oryzeae</taxon>
        <taxon>Oryzinae</taxon>
        <taxon>Oryza</taxon>
        <taxon>Oryza sativa</taxon>
    </lineage>
</organism>
<protein>
    <submittedName>
        <fullName evidence="1">Os07g0546500 protein</fullName>
    </submittedName>
</protein>
<evidence type="ECO:0000313" key="1">
    <source>
        <dbReference type="EMBL" id="BAF21837.1"/>
    </source>
</evidence>
<dbReference type="Proteomes" id="UP000000763">
    <property type="component" value="Chromosome 7"/>
</dbReference>
<reference evidence="2" key="2">
    <citation type="journal article" date="2008" name="Nucleic Acids Res.">
        <title>The rice annotation project database (RAP-DB): 2008 update.</title>
        <authorList>
            <consortium name="The rice annotation project (RAP)"/>
        </authorList>
    </citation>
    <scope>GENOME REANNOTATION</scope>
    <source>
        <strain evidence="2">cv. Nipponbare</strain>
    </source>
</reference>
<dbReference type="EMBL" id="AP008213">
    <property type="protein sequence ID" value="BAF21837.1"/>
    <property type="molecule type" value="Genomic_DNA"/>
</dbReference>